<evidence type="ECO:0000256" key="1">
    <source>
        <dbReference type="SAM" id="MobiDB-lite"/>
    </source>
</evidence>
<dbReference type="AlphaFoldDB" id="A0AAN7UQZ1"/>
<feature type="compositionally biased region" description="Basic residues" evidence="1">
    <location>
        <begin position="225"/>
        <end position="234"/>
    </location>
</feature>
<feature type="region of interest" description="Disordered" evidence="1">
    <location>
        <begin position="274"/>
        <end position="487"/>
    </location>
</feature>
<evidence type="ECO:0000313" key="2">
    <source>
        <dbReference type="EMBL" id="KAK5633958.1"/>
    </source>
</evidence>
<evidence type="ECO:0000313" key="3">
    <source>
        <dbReference type="Proteomes" id="UP001305414"/>
    </source>
</evidence>
<feature type="compositionally biased region" description="Polar residues" evidence="1">
    <location>
        <begin position="69"/>
        <end position="80"/>
    </location>
</feature>
<feature type="compositionally biased region" description="Polar residues" evidence="1">
    <location>
        <begin position="211"/>
        <end position="223"/>
    </location>
</feature>
<feature type="region of interest" description="Disordered" evidence="1">
    <location>
        <begin position="182"/>
        <end position="242"/>
    </location>
</feature>
<sequence>MSDERPQSESATQPEGDLDASHPRRGNITHPHVSKFVEASDEISQGGGPETSVLDLIQFLTKTPPPPSNYMSLPDNSSSGSEDRWDRLKKKIFRYRGKARKRRPPVITLPDSAISARTTGGHRYIAISIPLQHSPLAPLSNPQYPVYDSIEAAFEKEANSIFGAPKKPFPTRLVPVLNPVAEGRESTASSSPERSTQQTTALTGASRRARSQSIPPLPSQEQRYTPRKPIHLSKSKSVSGARSIPLSDAGLMTRSDDWKNISWPTAAESINIHPFEKPTVFPPRRSSKRGKGPELAPPEPSSQPVGTAQNAPPSPNEDNSNGSGERGRPSVSASIDTTGSSSPQLLKAQTATAVQPVPIVVTQTGSASPESPLDLTFTEFPAEARDNNPRTVSGPPPSLFAERARRRMKKARERKSGKMRVRIEHRGKSKEPGSRSYTPDMPASSAGQQHQREETTTSSSTSTSASSRRRGARSTDRHEGRAGRDSRFIARALAEQRETLENLSREELIQRYEALRENRAYERERRLRRLERSRDTWIRAVPTLLQDLNGLLREQRRILEGYAFSMPASSREQRYQQHHHRRSRSVEPSPNASLSSEHGAGPLETRRSKSVHGSSEARSSH</sequence>
<feature type="compositionally biased region" description="Polar residues" evidence="1">
    <location>
        <begin position="186"/>
        <end position="203"/>
    </location>
</feature>
<feature type="compositionally biased region" description="Polar residues" evidence="1">
    <location>
        <begin position="331"/>
        <end position="353"/>
    </location>
</feature>
<keyword evidence="3" id="KW-1185">Reference proteome</keyword>
<gene>
    <name evidence="2" type="ORF">RRF57_009672</name>
</gene>
<feature type="compositionally biased region" description="Basic and acidic residues" evidence="1">
    <location>
        <begin position="473"/>
        <end position="487"/>
    </location>
</feature>
<name>A0AAN7UQZ1_9PEZI</name>
<organism evidence="2 3">
    <name type="scientific">Xylaria bambusicola</name>
    <dbReference type="NCBI Taxonomy" id="326684"/>
    <lineage>
        <taxon>Eukaryota</taxon>
        <taxon>Fungi</taxon>
        <taxon>Dikarya</taxon>
        <taxon>Ascomycota</taxon>
        <taxon>Pezizomycotina</taxon>
        <taxon>Sordariomycetes</taxon>
        <taxon>Xylariomycetidae</taxon>
        <taxon>Xylariales</taxon>
        <taxon>Xylariaceae</taxon>
        <taxon>Xylaria</taxon>
    </lineage>
</organism>
<feature type="compositionally biased region" description="Basic and acidic residues" evidence="1">
    <location>
        <begin position="421"/>
        <end position="433"/>
    </location>
</feature>
<dbReference type="Proteomes" id="UP001305414">
    <property type="component" value="Unassembled WGS sequence"/>
</dbReference>
<proteinExistence type="predicted"/>
<reference evidence="2 3" key="1">
    <citation type="submission" date="2023-10" db="EMBL/GenBank/DDBJ databases">
        <title>Draft genome sequence of Xylaria bambusicola isolate GMP-LS, the root and basal stem rot pathogen of sugarcane in Indonesia.</title>
        <authorList>
            <person name="Selvaraj P."/>
            <person name="Muralishankar V."/>
            <person name="Muruganantham S."/>
            <person name="Sp S."/>
            <person name="Haryani S."/>
            <person name="Lau K.J.X."/>
            <person name="Naqvi N.I."/>
        </authorList>
    </citation>
    <scope>NUCLEOTIDE SEQUENCE [LARGE SCALE GENOMIC DNA]</scope>
    <source>
        <strain evidence="2">GMP-LS</strain>
    </source>
</reference>
<feature type="compositionally biased region" description="Polar residues" evidence="1">
    <location>
        <begin position="586"/>
        <end position="596"/>
    </location>
</feature>
<feature type="compositionally biased region" description="Polar residues" evidence="1">
    <location>
        <begin position="302"/>
        <end position="323"/>
    </location>
</feature>
<feature type="compositionally biased region" description="Basic residues" evidence="1">
    <location>
        <begin position="404"/>
        <end position="420"/>
    </location>
</feature>
<dbReference type="EMBL" id="JAWHQM010000037">
    <property type="protein sequence ID" value="KAK5633958.1"/>
    <property type="molecule type" value="Genomic_DNA"/>
</dbReference>
<protein>
    <submittedName>
        <fullName evidence="2">Uncharacterized protein</fullName>
    </submittedName>
</protein>
<feature type="compositionally biased region" description="Low complexity" evidence="1">
    <location>
        <begin position="456"/>
        <end position="466"/>
    </location>
</feature>
<comment type="caution">
    <text evidence="2">The sequence shown here is derived from an EMBL/GenBank/DDBJ whole genome shotgun (WGS) entry which is preliminary data.</text>
</comment>
<feature type="compositionally biased region" description="Polar residues" evidence="1">
    <location>
        <begin position="611"/>
        <end position="621"/>
    </location>
</feature>
<accession>A0AAN7UQZ1</accession>
<feature type="region of interest" description="Disordered" evidence="1">
    <location>
        <begin position="568"/>
        <end position="621"/>
    </location>
</feature>
<feature type="region of interest" description="Disordered" evidence="1">
    <location>
        <begin position="1"/>
        <end position="84"/>
    </location>
</feature>